<evidence type="ECO:0000313" key="4">
    <source>
        <dbReference type="EMBL" id="KAF8650558.1"/>
    </source>
</evidence>
<dbReference type="Proteomes" id="UP000636709">
    <property type="component" value="Unassembled WGS sequence"/>
</dbReference>
<feature type="domain" description="SCP" evidence="3">
    <location>
        <begin position="126"/>
        <end position="265"/>
    </location>
</feature>
<dbReference type="Gene3D" id="3.40.33.10">
    <property type="entry name" value="CAP"/>
    <property type="match status" value="1"/>
</dbReference>
<dbReference type="InterPro" id="IPR035940">
    <property type="entry name" value="CAP_sf"/>
</dbReference>
<keyword evidence="2" id="KW-0568">Pathogenesis-related protein</keyword>
<dbReference type="CDD" id="cd05381">
    <property type="entry name" value="CAP_PR-1"/>
    <property type="match status" value="1"/>
</dbReference>
<dbReference type="GO" id="GO:0005576">
    <property type="term" value="C:extracellular region"/>
    <property type="evidence" value="ECO:0007669"/>
    <property type="project" value="InterPro"/>
</dbReference>
<dbReference type="PROSITE" id="PS01009">
    <property type="entry name" value="CRISP_1"/>
    <property type="match status" value="1"/>
</dbReference>
<dbReference type="InterPro" id="IPR002413">
    <property type="entry name" value="V5_allergen-like"/>
</dbReference>
<dbReference type="PROSITE" id="PS01010">
    <property type="entry name" value="CRISP_2"/>
    <property type="match status" value="1"/>
</dbReference>
<evidence type="ECO:0000313" key="5">
    <source>
        <dbReference type="Proteomes" id="UP000636709"/>
    </source>
</evidence>
<proteinExistence type="predicted"/>
<protein>
    <recommendedName>
        <fullName evidence="3">SCP domain-containing protein</fullName>
    </recommendedName>
</protein>
<gene>
    <name evidence="4" type="ORF">HU200_063933</name>
</gene>
<name>A0A835A4H2_9POAL</name>
<dbReference type="SUPFAM" id="SSF55797">
    <property type="entry name" value="PR-1-like"/>
    <property type="match status" value="1"/>
</dbReference>
<dbReference type="PRINTS" id="PR00837">
    <property type="entry name" value="V5TPXLIKE"/>
</dbReference>
<dbReference type="InterPro" id="IPR018244">
    <property type="entry name" value="Allrgn_V5/Tpx1_CS"/>
</dbReference>
<evidence type="ECO:0000259" key="3">
    <source>
        <dbReference type="SMART" id="SM00198"/>
    </source>
</evidence>
<accession>A0A835A4H2</accession>
<keyword evidence="5" id="KW-1185">Reference proteome</keyword>
<keyword evidence="2" id="KW-0611">Plant defense</keyword>
<sequence>MAEDGDAPLLSSLSSGLLFLSPSSGSPSARSIPSPSQLSHWCVGSSWAARPQVPSARAAQAGLLALLVVSNMIIPESHARGVTQESKPRIKMARSLNSAATLVAVLVLLLCLSSLHHDAFAQNKSSHKAAFLSPHNAARAEVAVANLTWNATLATYARRYAARRAAEDCKLVHSRGPYGENIFWGSAHGGGRDEWAAADAVASWVKEKASYDCESNRCAARRKCGHYTQVVWAGTKRLGCAAVECGDGGGTFIICSYDPPGNVDGKPPYPGCGRDSIV</sequence>
<dbReference type="InterPro" id="IPR014044">
    <property type="entry name" value="CAP_dom"/>
</dbReference>
<dbReference type="AlphaFoldDB" id="A0A835A4H2"/>
<dbReference type="SMART" id="SM00198">
    <property type="entry name" value="SCP"/>
    <property type="match status" value="1"/>
</dbReference>
<dbReference type="OrthoDB" id="337038at2759"/>
<dbReference type="EMBL" id="JACEFO010002724">
    <property type="protein sequence ID" value="KAF8650558.1"/>
    <property type="molecule type" value="Genomic_DNA"/>
</dbReference>
<dbReference type="Pfam" id="PF00188">
    <property type="entry name" value="CAP"/>
    <property type="match status" value="1"/>
</dbReference>
<dbReference type="FunFam" id="3.40.33.10:FF:000004">
    <property type="entry name" value="CAP, cysteine-rich secretory protein, antigen 5"/>
    <property type="match status" value="1"/>
</dbReference>
<evidence type="ECO:0000256" key="2">
    <source>
        <dbReference type="ARBA" id="ARBA00023265"/>
    </source>
</evidence>
<comment type="caution">
    <text evidence="4">The sequence shown here is derived from an EMBL/GenBank/DDBJ whole genome shotgun (WGS) entry which is preliminary data.</text>
</comment>
<dbReference type="InterPro" id="IPR001283">
    <property type="entry name" value="CRISP-related"/>
</dbReference>
<organism evidence="4 5">
    <name type="scientific">Digitaria exilis</name>
    <dbReference type="NCBI Taxonomy" id="1010633"/>
    <lineage>
        <taxon>Eukaryota</taxon>
        <taxon>Viridiplantae</taxon>
        <taxon>Streptophyta</taxon>
        <taxon>Embryophyta</taxon>
        <taxon>Tracheophyta</taxon>
        <taxon>Spermatophyta</taxon>
        <taxon>Magnoliopsida</taxon>
        <taxon>Liliopsida</taxon>
        <taxon>Poales</taxon>
        <taxon>Poaceae</taxon>
        <taxon>PACMAD clade</taxon>
        <taxon>Panicoideae</taxon>
        <taxon>Panicodae</taxon>
        <taxon>Paniceae</taxon>
        <taxon>Anthephorinae</taxon>
        <taxon>Digitaria</taxon>
    </lineage>
</organism>
<dbReference type="PRINTS" id="PR00838">
    <property type="entry name" value="V5ALLERGEN"/>
</dbReference>
<evidence type="ECO:0000256" key="1">
    <source>
        <dbReference type="ARBA" id="ARBA00003143"/>
    </source>
</evidence>
<dbReference type="PANTHER" id="PTHR10334">
    <property type="entry name" value="CYSTEINE-RICH SECRETORY PROTEIN-RELATED"/>
    <property type="match status" value="1"/>
</dbReference>
<reference evidence="4" key="1">
    <citation type="submission" date="2020-07" db="EMBL/GenBank/DDBJ databases">
        <title>Genome sequence and genetic diversity analysis of an under-domesticated orphan crop, white fonio (Digitaria exilis).</title>
        <authorList>
            <person name="Bennetzen J.L."/>
            <person name="Chen S."/>
            <person name="Ma X."/>
            <person name="Wang X."/>
            <person name="Yssel A.E.J."/>
            <person name="Chaluvadi S.R."/>
            <person name="Johnson M."/>
            <person name="Gangashetty P."/>
            <person name="Hamidou F."/>
            <person name="Sanogo M.D."/>
            <person name="Zwaenepoel A."/>
            <person name="Wallace J."/>
            <person name="Van De Peer Y."/>
            <person name="Van Deynze A."/>
        </authorList>
    </citation>
    <scope>NUCLEOTIDE SEQUENCE</scope>
    <source>
        <tissue evidence="4">Leaves</tissue>
    </source>
</reference>
<comment type="function">
    <text evidence="1">Probably involved in the defense reaction of plants against pathogens.</text>
</comment>